<name>A0A382KNB5_9ZZZZ</name>
<gene>
    <name evidence="1" type="ORF">METZ01_LOCUS277261</name>
</gene>
<accession>A0A382KNB5</accession>
<sequence length="106" mass="12467">MKLFSKLDLEFIYRALGRKPNKKELIVLHDVLEPVLMQRKLLPARFVKQIGLIKNNIHFEIRDVQPNGNWGSTNFLHRDCALHGSWPVQISFIWLYKPSKVCLKDI</sequence>
<proteinExistence type="predicted"/>
<protein>
    <submittedName>
        <fullName evidence="1">Uncharacterized protein</fullName>
    </submittedName>
</protein>
<dbReference type="EMBL" id="UINC01080971">
    <property type="protein sequence ID" value="SVC24407.1"/>
    <property type="molecule type" value="Genomic_DNA"/>
</dbReference>
<reference evidence="1" key="1">
    <citation type="submission" date="2018-05" db="EMBL/GenBank/DDBJ databases">
        <authorList>
            <person name="Lanie J.A."/>
            <person name="Ng W.-L."/>
            <person name="Kazmierczak K.M."/>
            <person name="Andrzejewski T.M."/>
            <person name="Davidsen T.M."/>
            <person name="Wayne K.J."/>
            <person name="Tettelin H."/>
            <person name="Glass J.I."/>
            <person name="Rusch D."/>
            <person name="Podicherti R."/>
            <person name="Tsui H.-C.T."/>
            <person name="Winkler M.E."/>
        </authorList>
    </citation>
    <scope>NUCLEOTIDE SEQUENCE</scope>
</reference>
<organism evidence="1">
    <name type="scientific">marine metagenome</name>
    <dbReference type="NCBI Taxonomy" id="408172"/>
    <lineage>
        <taxon>unclassified sequences</taxon>
        <taxon>metagenomes</taxon>
        <taxon>ecological metagenomes</taxon>
    </lineage>
</organism>
<evidence type="ECO:0000313" key="1">
    <source>
        <dbReference type="EMBL" id="SVC24407.1"/>
    </source>
</evidence>
<feature type="non-terminal residue" evidence="1">
    <location>
        <position position="106"/>
    </location>
</feature>
<dbReference type="AlphaFoldDB" id="A0A382KNB5"/>